<dbReference type="CDD" id="cd18808">
    <property type="entry name" value="SF1_C_Upf1"/>
    <property type="match status" value="1"/>
</dbReference>
<accession>A0ABN0NXB7</accession>
<dbReference type="InterPro" id="IPR045055">
    <property type="entry name" value="DNA2/NAM7-like"/>
</dbReference>
<evidence type="ECO:0000313" key="4">
    <source>
        <dbReference type="EMBL" id="ERJ91975.1"/>
    </source>
</evidence>
<dbReference type="Pfam" id="PF10881">
    <property type="entry name" value="DUF2726"/>
    <property type="match status" value="1"/>
</dbReference>
<evidence type="ECO:0000259" key="2">
    <source>
        <dbReference type="Pfam" id="PF13086"/>
    </source>
</evidence>
<reference evidence="4 5" key="1">
    <citation type="submission" date="2013-08" db="EMBL/GenBank/DDBJ databases">
        <authorList>
            <person name="Weinstock G."/>
            <person name="Sodergren E."/>
            <person name="Wylie T."/>
            <person name="Fulton L."/>
            <person name="Fulton R."/>
            <person name="Fronick C."/>
            <person name="O'Laughlin M."/>
            <person name="Godfrey J."/>
            <person name="Miner T."/>
            <person name="Herter B."/>
            <person name="Appelbaum E."/>
            <person name="Cordes M."/>
            <person name="Lek S."/>
            <person name="Wollam A."/>
            <person name="Pepin K.H."/>
            <person name="Palsikar V.B."/>
            <person name="Mitreva M."/>
            <person name="Wilson R.K."/>
        </authorList>
    </citation>
    <scope>NUCLEOTIDE SEQUENCE [LARGE SCALE GENOMIC DNA]</scope>
    <source>
        <strain evidence="4 5">ATCC 700332</strain>
    </source>
</reference>
<dbReference type="SUPFAM" id="SSF52540">
    <property type="entry name" value="P-loop containing nucleoside triphosphate hydrolases"/>
    <property type="match status" value="1"/>
</dbReference>
<comment type="caution">
    <text evidence="4">The sequence shown here is derived from an EMBL/GenBank/DDBJ whole genome shotgun (WGS) entry which is preliminary data.</text>
</comment>
<dbReference type="InterPro" id="IPR041679">
    <property type="entry name" value="DNA2/NAM7-like_C"/>
</dbReference>
<evidence type="ECO:0000259" key="1">
    <source>
        <dbReference type="Pfam" id="PF10881"/>
    </source>
</evidence>
<feature type="domain" description="DUF2726" evidence="1">
    <location>
        <begin position="729"/>
        <end position="850"/>
    </location>
</feature>
<dbReference type="EMBL" id="AWVH01000039">
    <property type="protein sequence ID" value="ERJ91975.1"/>
    <property type="molecule type" value="Genomic_DNA"/>
</dbReference>
<dbReference type="InterPro" id="IPR047187">
    <property type="entry name" value="SF1_C_Upf1"/>
</dbReference>
<dbReference type="Pfam" id="PF13087">
    <property type="entry name" value="AAA_12"/>
    <property type="match status" value="1"/>
</dbReference>
<dbReference type="InterPro" id="IPR027417">
    <property type="entry name" value="P-loop_NTPase"/>
</dbReference>
<evidence type="ECO:0000313" key="5">
    <source>
        <dbReference type="Proteomes" id="UP000016649"/>
    </source>
</evidence>
<evidence type="ECO:0008006" key="6">
    <source>
        <dbReference type="Google" id="ProtNLM"/>
    </source>
</evidence>
<proteinExistence type="predicted"/>
<keyword evidence="5" id="KW-1185">Reference proteome</keyword>
<dbReference type="InterPro" id="IPR041677">
    <property type="entry name" value="DNA2/NAM7_AAA_11"/>
</dbReference>
<sequence length="858" mass="99764">MSTEGKKIFLIGKDGIQKDKTQNIDSIFFNEKNGLYEIRFIGSEGVYTYKKNNVKIITNCLQSKNSFSVFTYLKEIAQCCGLENEEGQNLLKKYFEKINFIEDKTVLSSYLNPGSVRLKKYKPNSLIFPFGCNNSQYTAVQNALENSLSIIQGPPGTGKTQTILNIIANLLIKNKTVLVVSNNNAATANILDKLSAEQNGLDFICASLGKKENADSFFKSQNGKYPEKLHCWDFKDEQIPSADLIYNECIKLRKLYDFQERISEIKSELSQIKTEKEYFALHNSTLNIYKNLKIKKLSSNTIITLWQRIQKYLSGEIPFFILFKLELFLKYRIGNLKFWNTDVTAVIVLLKEIYYVQKRSELTEELEIKEKFCDEFSLKDVYTDSLKYLQNYIYKKYCKDNRKIFSAADFQNNFKQFQYEYPIVLSTTFSARNCLPYYNNTVLYDYLIIDEASQVDIVTGAIALSCAKNAVIVGDKMQLPNVVNDFIKKQTDTIFNSYSLNEGYRFDHSFLESVERIIPDVPQTLLREHYRCHPKIINFCNQKFYNNQLLIMTEDKGEQDVLKAIKTVPGNHCTDRYNQRQIDVIKNEILPELQHINRDDIGIIAPYRNQTEHINTDIDTIEGDTVHKFQGREKDTIIISTVDNEITDFSDDTKLLNVAISRAKKRLYIVLSGNEQSENTNIMDLIKYIEYNNFTIRQSNIVSVFDYLYKQYTEQRLELLKNIENISKYPSENIAYYVLKNICKKNEFSHLDVIFEMPLRELIKTDSLCLLTREEKAYVLNKLTHTDFLIYKKLTKQFVCAIELDGYSFHKRGTKQAERDTKKDRIFAVIGLPFTRISTKESDVENKVITFLRSLSSN</sequence>
<feature type="domain" description="DNA2/NAM7 helicase helicase" evidence="2">
    <location>
        <begin position="132"/>
        <end position="483"/>
    </location>
</feature>
<organism evidence="4 5">
    <name type="scientific">Treponema lecithinolyticum ATCC 700332</name>
    <dbReference type="NCBI Taxonomy" id="1321815"/>
    <lineage>
        <taxon>Bacteria</taxon>
        <taxon>Pseudomonadati</taxon>
        <taxon>Spirochaetota</taxon>
        <taxon>Spirochaetia</taxon>
        <taxon>Spirochaetales</taxon>
        <taxon>Treponemataceae</taxon>
        <taxon>Treponema</taxon>
    </lineage>
</organism>
<dbReference type="Proteomes" id="UP000016649">
    <property type="component" value="Unassembled WGS sequence"/>
</dbReference>
<dbReference type="InterPro" id="IPR024402">
    <property type="entry name" value="DUF2726"/>
</dbReference>
<gene>
    <name evidence="4" type="ORF">HMPREF9193_01633</name>
</gene>
<name>A0ABN0NXB7_TRELE</name>
<protein>
    <recommendedName>
        <fullName evidence="6">DNA helicase</fullName>
    </recommendedName>
</protein>
<dbReference type="CDD" id="cd17934">
    <property type="entry name" value="DEXXQc_Upf1-like"/>
    <property type="match status" value="1"/>
</dbReference>
<feature type="domain" description="DNA2/NAM7 helicase-like C-terminal" evidence="3">
    <location>
        <begin position="510"/>
        <end position="670"/>
    </location>
</feature>
<dbReference type="Gene3D" id="3.40.50.300">
    <property type="entry name" value="P-loop containing nucleotide triphosphate hydrolases"/>
    <property type="match status" value="2"/>
</dbReference>
<dbReference type="PANTHER" id="PTHR10887">
    <property type="entry name" value="DNA2/NAM7 HELICASE FAMILY"/>
    <property type="match status" value="1"/>
</dbReference>
<dbReference type="Pfam" id="PF13086">
    <property type="entry name" value="AAA_11"/>
    <property type="match status" value="1"/>
</dbReference>
<dbReference type="PANTHER" id="PTHR10887:SF530">
    <property type="entry name" value="SUPERFAMILY I DNA HELICASES"/>
    <property type="match status" value="1"/>
</dbReference>
<dbReference type="RefSeq" id="WP_021687834.1">
    <property type="nucleotide sequence ID" value="NZ_KI260569.1"/>
</dbReference>
<evidence type="ECO:0000259" key="3">
    <source>
        <dbReference type="Pfam" id="PF13087"/>
    </source>
</evidence>